<dbReference type="Pfam" id="PF09335">
    <property type="entry name" value="VTT_dom"/>
    <property type="match status" value="1"/>
</dbReference>
<name>A0A2A4TAP4_9DELT</name>
<comment type="caution">
    <text evidence="6">Lacks conserved residue(s) required for the propagation of feature annotation.</text>
</comment>
<evidence type="ECO:0000313" key="8">
    <source>
        <dbReference type="EMBL" id="PCI30444.1"/>
    </source>
</evidence>
<evidence type="ECO:0000256" key="5">
    <source>
        <dbReference type="ARBA" id="ARBA00023136"/>
    </source>
</evidence>
<gene>
    <name evidence="8" type="ORF">COB67_02000</name>
</gene>
<feature type="transmembrane region" description="Helical" evidence="6">
    <location>
        <begin position="56"/>
        <end position="74"/>
    </location>
</feature>
<keyword evidence="5 6" id="KW-0472">Membrane</keyword>
<sequence length="230" mass="24876">MKMPQKNKALLILALTICLLLAAIGSSHNLPSILNTKLKEGLQILQSANADALRDYLQSFGIGAAFVSAFLMILQAVISPLPAFVITLANGLLFGWFWGGLLSLVSSTAAAWLCFELSRFLGRPFIEQWMGQQILLKSDALITRFGVSAIVIARFVPVLPFDPISYAMGLSKMSRRSFLIANFGGQLPATFFYSYLGEQIPQGFSLGILGVLVGITVFGLATQKVLASLK</sequence>
<keyword evidence="2 6" id="KW-1003">Cell membrane</keyword>
<keyword evidence="4 6" id="KW-1133">Transmembrane helix</keyword>
<evidence type="ECO:0000256" key="1">
    <source>
        <dbReference type="ARBA" id="ARBA00004651"/>
    </source>
</evidence>
<dbReference type="InterPro" id="IPR032816">
    <property type="entry name" value="VTT_dom"/>
</dbReference>
<keyword evidence="3 6" id="KW-0812">Transmembrane</keyword>
<comment type="caution">
    <text evidence="8">The sequence shown here is derived from an EMBL/GenBank/DDBJ whole genome shotgun (WGS) entry which is preliminary data.</text>
</comment>
<feature type="transmembrane region" description="Helical" evidence="6">
    <location>
        <begin position="203"/>
        <end position="221"/>
    </location>
</feature>
<dbReference type="Proteomes" id="UP000218113">
    <property type="component" value="Unassembled WGS sequence"/>
</dbReference>
<dbReference type="EMBL" id="NVSR01000005">
    <property type="protein sequence ID" value="PCI30444.1"/>
    <property type="molecule type" value="Genomic_DNA"/>
</dbReference>
<evidence type="ECO:0000256" key="3">
    <source>
        <dbReference type="ARBA" id="ARBA00022692"/>
    </source>
</evidence>
<feature type="transmembrane region" description="Helical" evidence="6">
    <location>
        <begin position="104"/>
        <end position="122"/>
    </location>
</feature>
<dbReference type="PANTHER" id="PTHR12677:SF59">
    <property type="entry name" value="GOLGI APPARATUS MEMBRANE PROTEIN TVP38-RELATED"/>
    <property type="match status" value="1"/>
</dbReference>
<comment type="subcellular location">
    <subcellularLocation>
        <location evidence="1 6">Cell membrane</location>
        <topology evidence="1 6">Multi-pass membrane protein</topology>
    </subcellularLocation>
</comment>
<comment type="similarity">
    <text evidence="6">Belongs to the TVP38/TMEM64 family.</text>
</comment>
<evidence type="ECO:0000256" key="2">
    <source>
        <dbReference type="ARBA" id="ARBA00022475"/>
    </source>
</evidence>
<accession>A0A2A4TAP4</accession>
<protein>
    <recommendedName>
        <fullName evidence="6">TVP38/TMEM64 family membrane protein</fullName>
    </recommendedName>
</protein>
<evidence type="ECO:0000256" key="6">
    <source>
        <dbReference type="RuleBase" id="RU366058"/>
    </source>
</evidence>
<organism evidence="8 9">
    <name type="scientific">SAR324 cluster bacterium</name>
    <dbReference type="NCBI Taxonomy" id="2024889"/>
    <lineage>
        <taxon>Bacteria</taxon>
        <taxon>Deltaproteobacteria</taxon>
        <taxon>SAR324 cluster</taxon>
    </lineage>
</organism>
<evidence type="ECO:0000259" key="7">
    <source>
        <dbReference type="Pfam" id="PF09335"/>
    </source>
</evidence>
<dbReference type="InterPro" id="IPR015414">
    <property type="entry name" value="TMEM64"/>
</dbReference>
<evidence type="ECO:0000313" key="9">
    <source>
        <dbReference type="Proteomes" id="UP000218113"/>
    </source>
</evidence>
<feature type="domain" description="VTT" evidence="7">
    <location>
        <begin position="81"/>
        <end position="198"/>
    </location>
</feature>
<proteinExistence type="inferred from homology"/>
<reference evidence="9" key="1">
    <citation type="submission" date="2017-08" db="EMBL/GenBank/DDBJ databases">
        <title>A dynamic microbial community with high functional redundancy inhabits the cold, oxic subseafloor aquifer.</title>
        <authorList>
            <person name="Tully B.J."/>
            <person name="Wheat C.G."/>
            <person name="Glazer B.T."/>
            <person name="Huber J.A."/>
        </authorList>
    </citation>
    <scope>NUCLEOTIDE SEQUENCE [LARGE SCALE GENOMIC DNA]</scope>
</reference>
<dbReference type="GO" id="GO:0005886">
    <property type="term" value="C:plasma membrane"/>
    <property type="evidence" value="ECO:0007669"/>
    <property type="project" value="UniProtKB-SubCell"/>
</dbReference>
<dbReference type="AlphaFoldDB" id="A0A2A4TAP4"/>
<dbReference type="PANTHER" id="PTHR12677">
    <property type="entry name" value="GOLGI APPARATUS MEMBRANE PROTEIN TVP38-RELATED"/>
    <property type="match status" value="1"/>
</dbReference>
<evidence type="ECO:0000256" key="4">
    <source>
        <dbReference type="ARBA" id="ARBA00022989"/>
    </source>
</evidence>
<feature type="transmembrane region" description="Helical" evidence="6">
    <location>
        <begin position="176"/>
        <end position="196"/>
    </location>
</feature>